<feature type="compositionally biased region" description="Polar residues" evidence="2">
    <location>
        <begin position="290"/>
        <end position="329"/>
    </location>
</feature>
<name>A0A1J4KFV5_9EUKA</name>
<protein>
    <submittedName>
        <fullName evidence="3">Uncharacterized protein</fullName>
    </submittedName>
</protein>
<feature type="compositionally biased region" description="Low complexity" evidence="2">
    <location>
        <begin position="623"/>
        <end position="648"/>
    </location>
</feature>
<feature type="coiled-coil region" evidence="1">
    <location>
        <begin position="778"/>
        <end position="805"/>
    </location>
</feature>
<comment type="caution">
    <text evidence="3">The sequence shown here is derived from an EMBL/GenBank/DDBJ whole genome shotgun (WGS) entry which is preliminary data.</text>
</comment>
<feature type="compositionally biased region" description="Basic and acidic residues" evidence="2">
    <location>
        <begin position="139"/>
        <end position="150"/>
    </location>
</feature>
<feature type="compositionally biased region" description="Acidic residues" evidence="2">
    <location>
        <begin position="1"/>
        <end position="16"/>
    </location>
</feature>
<accession>A0A1J4KFV5</accession>
<feature type="compositionally biased region" description="Polar residues" evidence="2">
    <location>
        <begin position="557"/>
        <end position="566"/>
    </location>
</feature>
<feature type="region of interest" description="Disordered" evidence="2">
    <location>
        <begin position="398"/>
        <end position="427"/>
    </location>
</feature>
<feature type="compositionally biased region" description="Low complexity" evidence="2">
    <location>
        <begin position="106"/>
        <end position="119"/>
    </location>
</feature>
<feature type="compositionally biased region" description="Polar residues" evidence="2">
    <location>
        <begin position="398"/>
        <end position="407"/>
    </location>
</feature>
<feature type="compositionally biased region" description="Polar residues" evidence="2">
    <location>
        <begin position="587"/>
        <end position="622"/>
    </location>
</feature>
<evidence type="ECO:0000256" key="1">
    <source>
        <dbReference type="SAM" id="Coils"/>
    </source>
</evidence>
<feature type="compositionally biased region" description="Polar residues" evidence="2">
    <location>
        <begin position="21"/>
        <end position="30"/>
    </location>
</feature>
<proteinExistence type="predicted"/>
<feature type="compositionally biased region" description="Polar residues" evidence="2">
    <location>
        <begin position="416"/>
        <end position="427"/>
    </location>
</feature>
<feature type="region of interest" description="Disordered" evidence="2">
    <location>
        <begin position="212"/>
        <end position="243"/>
    </location>
</feature>
<dbReference type="Proteomes" id="UP000179807">
    <property type="component" value="Unassembled WGS sequence"/>
</dbReference>
<evidence type="ECO:0000313" key="3">
    <source>
        <dbReference type="EMBL" id="OHT09824.1"/>
    </source>
</evidence>
<feature type="compositionally biased region" description="Polar residues" evidence="2">
    <location>
        <begin position="530"/>
        <end position="540"/>
    </location>
</feature>
<gene>
    <name evidence="3" type="ORF">TRFO_21091</name>
</gene>
<keyword evidence="1" id="KW-0175">Coiled coil</keyword>
<feature type="compositionally biased region" description="Low complexity" evidence="2">
    <location>
        <begin position="503"/>
        <end position="516"/>
    </location>
</feature>
<reference evidence="3" key="1">
    <citation type="submission" date="2016-10" db="EMBL/GenBank/DDBJ databases">
        <authorList>
            <person name="Benchimol M."/>
            <person name="Almeida L.G."/>
            <person name="Vasconcelos A.T."/>
            <person name="Perreira-Neves A."/>
            <person name="Rosa I.A."/>
            <person name="Tasca T."/>
            <person name="Bogo M.R."/>
            <person name="de Souza W."/>
        </authorList>
    </citation>
    <scope>NUCLEOTIDE SEQUENCE [LARGE SCALE GENOMIC DNA]</scope>
    <source>
        <strain evidence="3">K</strain>
    </source>
</reference>
<dbReference type="RefSeq" id="XP_068362960.1">
    <property type="nucleotide sequence ID" value="XM_068501760.1"/>
</dbReference>
<feature type="compositionally biased region" description="Basic and acidic residues" evidence="2">
    <location>
        <begin position="212"/>
        <end position="223"/>
    </location>
</feature>
<feature type="region of interest" description="Disordered" evidence="2">
    <location>
        <begin position="1"/>
        <end position="61"/>
    </location>
</feature>
<feature type="compositionally biased region" description="Basic and acidic residues" evidence="2">
    <location>
        <begin position="568"/>
        <end position="586"/>
    </location>
</feature>
<dbReference type="AlphaFoldDB" id="A0A1J4KFV5"/>
<dbReference type="GeneID" id="94836464"/>
<evidence type="ECO:0000313" key="4">
    <source>
        <dbReference type="Proteomes" id="UP000179807"/>
    </source>
</evidence>
<sequence>MSDFEDVEFNSSDFDDAVSFGSDQNNQIKTGSEEPIESISSDPISGDKGSDDFMMPPLPKASTKNLSVINFSALKPANTQSSITISDATNESLNFSRSPLIPARLSNNSNMTNNSQSHTSVEENKPKFDLPPLFDDIDLSDHNDDAKQSDDSQQPNLGPIQFPLDIGDDDNSEKNHNKSDSITLNSITNNSISHSTSLFKKDAPFLQPARFQKPEDHSSDASNDKPFNNHLGPIFDNIEDDNESMQPNLVPDVTISRTNESITFGGMDDDFGAHPLIPARKRSGGPTPSPSINDPQTSSSNIPTQSNITFSDNTSAIPAHSTNQSTNLKISPVSDSDEQIENIDDDFENIDLDLPSDTGPSPESKVEIIQSSQNFNTTEQKDTTPVMSDNFISVHSSAVNTQKTASESEIPPQSKLAPSSRSNNNTTDNFMIETTEETNNSFFQTMPDSMETFQTISGNTNSPIKSAKNSPQKSKLSNISMEQSRQTNENIDIQQTASSNLNRANNQTNINSSNKNAVSNQNSSRKDKSVVNSSKNNTTRNSEKKHTKIELGESVQKVKQNYQSSSAKKKDQSHHSQEQQLRDKQAQRSQRQQPPTSTTFQNTVSSHHSTKNQQQYQQHQVISPNQGFSSPTSSSSSSSFNDNSPCNNTQTIVHLQKNDDQLSSVSLHLSSDPASFPKPRVTKMAIEIGIENAFDHASSQFQRLFLNEFSALMRPSYQMPYNTELDTFIDSLSTDISKELKTMNDSYSSRQTQAFEKRINTLFTQCSKDIHLDIENSYERERAIKEKAHKKLRNLQSAIEDLNDSFTTNANKAKKTIDHFIKDSSLTRSNRVIKAQILQKELRELTLERLHLESKVNRQLTEFENLERSQNEMIYKQITINEQINGDTDDYEGSVYAKKISHECAIIGTNIDKASYDNLIEMLNDTIQQINKERAWVNDEFSHVEGLSQKIVTLAYKNSQNKTNKIKSKEHPEHRHTTHKRRD</sequence>
<feature type="compositionally biased region" description="Low complexity" evidence="2">
    <location>
        <begin position="37"/>
        <end position="47"/>
    </location>
</feature>
<feature type="region of interest" description="Disordered" evidence="2">
    <location>
        <begin position="453"/>
        <end position="488"/>
    </location>
</feature>
<feature type="region of interest" description="Disordered" evidence="2">
    <location>
        <begin position="503"/>
        <end position="649"/>
    </location>
</feature>
<dbReference type="EMBL" id="MLAK01000628">
    <property type="protein sequence ID" value="OHT09824.1"/>
    <property type="molecule type" value="Genomic_DNA"/>
</dbReference>
<dbReference type="VEuPathDB" id="TrichDB:TRFO_21091"/>
<feature type="region of interest" description="Disordered" evidence="2">
    <location>
        <begin position="958"/>
        <end position="983"/>
    </location>
</feature>
<feature type="coiled-coil region" evidence="1">
    <location>
        <begin position="913"/>
        <end position="940"/>
    </location>
</feature>
<feature type="compositionally biased region" description="Basic and acidic residues" evidence="2">
    <location>
        <begin position="541"/>
        <end position="551"/>
    </location>
</feature>
<feature type="region of interest" description="Disordered" evidence="2">
    <location>
        <begin position="268"/>
        <end position="337"/>
    </location>
</feature>
<feature type="region of interest" description="Disordered" evidence="2">
    <location>
        <begin position="100"/>
        <end position="182"/>
    </location>
</feature>
<keyword evidence="4" id="KW-1185">Reference proteome</keyword>
<evidence type="ECO:0000256" key="2">
    <source>
        <dbReference type="SAM" id="MobiDB-lite"/>
    </source>
</evidence>
<organism evidence="3 4">
    <name type="scientific">Tritrichomonas foetus</name>
    <dbReference type="NCBI Taxonomy" id="1144522"/>
    <lineage>
        <taxon>Eukaryota</taxon>
        <taxon>Metamonada</taxon>
        <taxon>Parabasalia</taxon>
        <taxon>Tritrichomonadida</taxon>
        <taxon>Tritrichomonadidae</taxon>
        <taxon>Tritrichomonas</taxon>
    </lineage>
</organism>